<dbReference type="PROSITE" id="PS51257">
    <property type="entry name" value="PROKAR_LIPOPROTEIN"/>
    <property type="match status" value="1"/>
</dbReference>
<dbReference type="InterPro" id="IPR007867">
    <property type="entry name" value="GMC_OxRtase_C"/>
</dbReference>
<dbReference type="Gene3D" id="3.50.50.60">
    <property type="entry name" value="FAD/NAD(P)-binding domain"/>
    <property type="match status" value="1"/>
</dbReference>
<accession>A0ABW7JKE8</accession>
<dbReference type="EMBL" id="JBIMSO010000039">
    <property type="protein sequence ID" value="MFH5208423.1"/>
    <property type="molecule type" value="Genomic_DNA"/>
</dbReference>
<evidence type="ECO:0000256" key="5">
    <source>
        <dbReference type="ARBA" id="ARBA00022827"/>
    </source>
</evidence>
<dbReference type="Gene3D" id="3.30.410.10">
    <property type="entry name" value="Cholesterol Oxidase, domain 2"/>
    <property type="match status" value="1"/>
</dbReference>
<proteinExistence type="inferred from homology"/>
<feature type="domain" description="Glucose-methanol-choline oxidoreductase N-terminal" evidence="16">
    <location>
        <begin position="7"/>
        <end position="267"/>
    </location>
</feature>
<comment type="similarity">
    <text evidence="2">Belongs to the GMC oxidoreductase family.</text>
</comment>
<keyword evidence="6" id="KW-0560">Oxidoreductase</keyword>
<dbReference type="PANTHER" id="PTHR47470:SF1">
    <property type="entry name" value="FAD-DEPENDENT OXIDOREDUCTASE 2 FAD BINDING DOMAIN-CONTAINING PROTEIN"/>
    <property type="match status" value="1"/>
</dbReference>
<dbReference type="SUPFAM" id="SSF51905">
    <property type="entry name" value="FAD/NAD(P)-binding domain"/>
    <property type="match status" value="1"/>
</dbReference>
<dbReference type="PANTHER" id="PTHR47470">
    <property type="entry name" value="CHOLESTEROL OXIDASE"/>
    <property type="match status" value="1"/>
</dbReference>
<evidence type="ECO:0000256" key="12">
    <source>
        <dbReference type="ARBA" id="ARBA00049645"/>
    </source>
</evidence>
<gene>
    <name evidence="18" type="ORF">ACHIPZ_09445</name>
</gene>
<keyword evidence="9" id="KW-0753">Steroid metabolism</keyword>
<dbReference type="Proteomes" id="UP001609175">
    <property type="component" value="Unassembled WGS sequence"/>
</dbReference>
<dbReference type="InterPro" id="IPR000172">
    <property type="entry name" value="GMC_OxRdtase_N"/>
</dbReference>
<evidence type="ECO:0000256" key="3">
    <source>
        <dbReference type="ARBA" id="ARBA00022548"/>
    </source>
</evidence>
<dbReference type="InterPro" id="IPR052542">
    <property type="entry name" value="Cholesterol_Oxidase"/>
</dbReference>
<protein>
    <recommendedName>
        <fullName evidence="14">Cholesterol oxidase</fullName>
        <ecNumber evidence="13">1.1.3.6</ecNumber>
        <ecNumber evidence="11">5.3.3.1</ecNumber>
    </recommendedName>
    <alternativeName>
        <fullName evidence="15">Cholesterol isomerase</fullName>
    </alternativeName>
</protein>
<reference evidence="18 19" key="1">
    <citation type="submission" date="2024-10" db="EMBL/GenBank/DDBJ databases">
        <authorList>
            <person name="Riesco R."/>
        </authorList>
    </citation>
    <scope>NUCLEOTIDE SEQUENCE [LARGE SCALE GENOMIC DNA]</scope>
    <source>
        <strain evidence="18 19">NCIMB 15449</strain>
    </source>
</reference>
<comment type="caution">
    <text evidence="18">The sequence shown here is derived from an EMBL/GenBank/DDBJ whole genome shotgun (WGS) entry which is preliminary data.</text>
</comment>
<evidence type="ECO:0000313" key="19">
    <source>
        <dbReference type="Proteomes" id="UP001609175"/>
    </source>
</evidence>
<comment type="pathway">
    <text evidence="12">Steroid metabolism; cholesterol degradation.</text>
</comment>
<keyword evidence="7" id="KW-0443">Lipid metabolism</keyword>
<evidence type="ECO:0000256" key="15">
    <source>
        <dbReference type="ARBA" id="ARBA00049778"/>
    </source>
</evidence>
<feature type="domain" description="Glucose-methanol-choline oxidoreductase C-terminal" evidence="17">
    <location>
        <begin position="375"/>
        <end position="491"/>
    </location>
</feature>
<evidence type="ECO:0000256" key="14">
    <source>
        <dbReference type="ARBA" id="ARBA00049744"/>
    </source>
</evidence>
<evidence type="ECO:0000256" key="4">
    <source>
        <dbReference type="ARBA" id="ARBA00022630"/>
    </source>
</evidence>
<evidence type="ECO:0000259" key="17">
    <source>
        <dbReference type="Pfam" id="PF05199"/>
    </source>
</evidence>
<dbReference type="Pfam" id="PF05199">
    <property type="entry name" value="GMC_oxred_C"/>
    <property type="match status" value="1"/>
</dbReference>
<dbReference type="InterPro" id="IPR036188">
    <property type="entry name" value="FAD/NAD-bd_sf"/>
</dbReference>
<evidence type="ECO:0000256" key="1">
    <source>
        <dbReference type="ARBA" id="ARBA00001974"/>
    </source>
</evidence>
<evidence type="ECO:0000256" key="9">
    <source>
        <dbReference type="ARBA" id="ARBA00023221"/>
    </source>
</evidence>
<comment type="cofactor">
    <cofactor evidence="1">
        <name>FAD</name>
        <dbReference type="ChEBI" id="CHEBI:57692"/>
    </cofactor>
</comment>
<evidence type="ECO:0000256" key="10">
    <source>
        <dbReference type="ARBA" id="ARBA00023235"/>
    </source>
</evidence>
<evidence type="ECO:0000256" key="13">
    <source>
        <dbReference type="ARBA" id="ARBA00049723"/>
    </source>
</evidence>
<dbReference type="RefSeq" id="WP_395113916.1">
    <property type="nucleotide sequence ID" value="NZ_JBIMSO010000039.1"/>
</dbReference>
<dbReference type="Pfam" id="PF00732">
    <property type="entry name" value="GMC_oxred_N"/>
    <property type="match status" value="1"/>
</dbReference>
<keyword evidence="4" id="KW-0285">Flavoprotein</keyword>
<evidence type="ECO:0000256" key="2">
    <source>
        <dbReference type="ARBA" id="ARBA00010790"/>
    </source>
</evidence>
<evidence type="ECO:0000256" key="8">
    <source>
        <dbReference type="ARBA" id="ARBA00023166"/>
    </source>
</evidence>
<evidence type="ECO:0000259" key="16">
    <source>
        <dbReference type="Pfam" id="PF00732"/>
    </source>
</evidence>
<dbReference type="EC" id="1.1.3.6" evidence="13"/>
<evidence type="ECO:0000256" key="6">
    <source>
        <dbReference type="ARBA" id="ARBA00023002"/>
    </source>
</evidence>
<sequence>MKREPLDFVVVGSGFGGAVAACRLAEAGKGVLVLERGREWKVKDYPSQSGRNWFYSNRNPLRWNGWIEVRRMDGDMTVVCGAAVGGGSLIYANVSVDAGEEAFLKNWPPEITRDGLTSYYEKVAAMMPAEVVPDNQLSVRYHLMHDAITKLDPAANFRKLPLAVNFSPDGSTDENGQKACIHCGNCDIGCAVGAKHTLDVNYLARARECYAEIRPLCQVSHLSKAGDDWVVHYRDFRTSVPTNETVLAHNVILAAGSIGSTEILMWSRDVEKTLLDLPTALGKGWSSNGDFLTIARYRNRPVEPTKGPVITAAIDYLDGKTDNARFFVEDGGIPNLADVFFKTDAQSRGFKKWLHNRGAAVSFMPWFGQAIDASNGELYIRRSWWRRRSPALKMKWDPADSIQTIEAMRKKHRELTAKTGGTTWPSLFWKLFRGLITPHPLGGCNMASSPDKGVVDHAGKVFGHTGLYVMDGSIIPYAIGRNPSKTIAAVAERAVEILLGEKAASEPTPELGEEGAIA</sequence>
<dbReference type="EC" id="5.3.3.1" evidence="11"/>
<organism evidence="18 19">
    <name type="scientific">Antrihabitans spumae</name>
    <dbReference type="NCBI Taxonomy" id="3373370"/>
    <lineage>
        <taxon>Bacteria</taxon>
        <taxon>Bacillati</taxon>
        <taxon>Actinomycetota</taxon>
        <taxon>Actinomycetes</taxon>
        <taxon>Mycobacteriales</taxon>
        <taxon>Nocardiaceae</taxon>
        <taxon>Antrihabitans</taxon>
    </lineage>
</organism>
<evidence type="ECO:0000256" key="7">
    <source>
        <dbReference type="ARBA" id="ARBA00023098"/>
    </source>
</evidence>
<evidence type="ECO:0000256" key="11">
    <source>
        <dbReference type="ARBA" id="ARBA00038856"/>
    </source>
</evidence>
<keyword evidence="8" id="KW-1207">Sterol metabolism</keyword>
<keyword evidence="10" id="KW-0413">Isomerase</keyword>
<evidence type="ECO:0000313" key="18">
    <source>
        <dbReference type="EMBL" id="MFH5208423.1"/>
    </source>
</evidence>
<name>A0ABW7JKE8_9NOCA</name>
<keyword evidence="5" id="KW-0274">FAD</keyword>
<keyword evidence="3" id="KW-0153">Cholesterol metabolism</keyword>